<dbReference type="OrthoDB" id="687162at2759"/>
<proteinExistence type="predicted"/>
<sequence>MLVFILGAFHSLGRFEQIYCLVWCPGRTSRRGQSGDRKLYSKGYGDNEFGTYLDFGRTYYDVVPVCLVIVVLVFSEIRDIVSNIGSKWSKVSLVCKYAKNASLEPSTTFCGTNCLCVQILQIRAGKELAGQNEPVLNTGAPPMENFPSSKVSPPFAQPKKTKQHIRLPVSPVPDYITGLPSNAFSVCGGKGASDTDPCMAHSHEHIRDGDQWEALARFWSEMILYVAPSQNLDGHAKAIASGGGANHTSLGLLEHAGIFGRQDWTVAAP</sequence>
<gene>
    <name evidence="1" type="ORF">HU200_016328</name>
</gene>
<accession>A0A835KJX7</accession>
<dbReference type="EMBL" id="JACEFO010001606">
    <property type="protein sequence ID" value="KAF8731465.1"/>
    <property type="molecule type" value="Genomic_DNA"/>
</dbReference>
<organism evidence="1 2">
    <name type="scientific">Digitaria exilis</name>
    <dbReference type="NCBI Taxonomy" id="1010633"/>
    <lineage>
        <taxon>Eukaryota</taxon>
        <taxon>Viridiplantae</taxon>
        <taxon>Streptophyta</taxon>
        <taxon>Embryophyta</taxon>
        <taxon>Tracheophyta</taxon>
        <taxon>Spermatophyta</taxon>
        <taxon>Magnoliopsida</taxon>
        <taxon>Liliopsida</taxon>
        <taxon>Poales</taxon>
        <taxon>Poaceae</taxon>
        <taxon>PACMAD clade</taxon>
        <taxon>Panicoideae</taxon>
        <taxon>Panicodae</taxon>
        <taxon>Paniceae</taxon>
        <taxon>Anthephorinae</taxon>
        <taxon>Digitaria</taxon>
    </lineage>
</organism>
<dbReference type="Proteomes" id="UP000636709">
    <property type="component" value="Unassembled WGS sequence"/>
</dbReference>
<evidence type="ECO:0000313" key="2">
    <source>
        <dbReference type="Proteomes" id="UP000636709"/>
    </source>
</evidence>
<evidence type="ECO:0000313" key="1">
    <source>
        <dbReference type="EMBL" id="KAF8731465.1"/>
    </source>
</evidence>
<reference evidence="1" key="1">
    <citation type="submission" date="2020-07" db="EMBL/GenBank/DDBJ databases">
        <title>Genome sequence and genetic diversity analysis of an under-domesticated orphan crop, white fonio (Digitaria exilis).</title>
        <authorList>
            <person name="Bennetzen J.L."/>
            <person name="Chen S."/>
            <person name="Ma X."/>
            <person name="Wang X."/>
            <person name="Yssel A.E.J."/>
            <person name="Chaluvadi S.R."/>
            <person name="Johnson M."/>
            <person name="Gangashetty P."/>
            <person name="Hamidou F."/>
            <person name="Sanogo M.D."/>
            <person name="Zwaenepoel A."/>
            <person name="Wallace J."/>
            <person name="Van De Peer Y."/>
            <person name="Van Deynze A."/>
        </authorList>
    </citation>
    <scope>NUCLEOTIDE SEQUENCE</scope>
    <source>
        <tissue evidence="1">Leaves</tissue>
    </source>
</reference>
<keyword evidence="2" id="KW-1185">Reference proteome</keyword>
<name>A0A835KJX7_9POAL</name>
<dbReference type="Pfam" id="PF04578">
    <property type="entry name" value="DUF594"/>
    <property type="match status" value="1"/>
</dbReference>
<protein>
    <submittedName>
        <fullName evidence="1">Uncharacterized protein</fullName>
    </submittedName>
</protein>
<dbReference type="AlphaFoldDB" id="A0A835KJX7"/>
<comment type="caution">
    <text evidence="1">The sequence shown here is derived from an EMBL/GenBank/DDBJ whole genome shotgun (WGS) entry which is preliminary data.</text>
</comment>
<dbReference type="InterPro" id="IPR007658">
    <property type="entry name" value="DUF594"/>
</dbReference>